<accession>A0A0E9SH63</accession>
<feature type="transmembrane region" description="Helical" evidence="1">
    <location>
        <begin position="33"/>
        <end position="56"/>
    </location>
</feature>
<keyword evidence="1" id="KW-0812">Transmembrane</keyword>
<organism evidence="2">
    <name type="scientific">Anguilla anguilla</name>
    <name type="common">European freshwater eel</name>
    <name type="synonym">Muraena anguilla</name>
    <dbReference type="NCBI Taxonomy" id="7936"/>
    <lineage>
        <taxon>Eukaryota</taxon>
        <taxon>Metazoa</taxon>
        <taxon>Chordata</taxon>
        <taxon>Craniata</taxon>
        <taxon>Vertebrata</taxon>
        <taxon>Euteleostomi</taxon>
        <taxon>Actinopterygii</taxon>
        <taxon>Neopterygii</taxon>
        <taxon>Teleostei</taxon>
        <taxon>Anguilliformes</taxon>
        <taxon>Anguillidae</taxon>
        <taxon>Anguilla</taxon>
    </lineage>
</organism>
<name>A0A0E9SH63_ANGAN</name>
<dbReference type="AlphaFoldDB" id="A0A0E9SH63"/>
<reference evidence="2" key="1">
    <citation type="submission" date="2014-11" db="EMBL/GenBank/DDBJ databases">
        <authorList>
            <person name="Amaro Gonzalez C."/>
        </authorList>
    </citation>
    <scope>NUCLEOTIDE SEQUENCE</scope>
</reference>
<reference evidence="2" key="2">
    <citation type="journal article" date="2015" name="Fish Shellfish Immunol.">
        <title>Early steps in the European eel (Anguilla anguilla)-Vibrio vulnificus interaction in the gills: Role of the RtxA13 toxin.</title>
        <authorList>
            <person name="Callol A."/>
            <person name="Pajuelo D."/>
            <person name="Ebbesson L."/>
            <person name="Teles M."/>
            <person name="MacKenzie S."/>
            <person name="Amaro C."/>
        </authorList>
    </citation>
    <scope>NUCLEOTIDE SEQUENCE</scope>
</reference>
<dbReference type="EMBL" id="GBXM01068754">
    <property type="protein sequence ID" value="JAH39823.1"/>
    <property type="molecule type" value="Transcribed_RNA"/>
</dbReference>
<keyword evidence="1" id="KW-0472">Membrane</keyword>
<sequence length="58" mass="6783">MINESVRHLKSSTRYLAKRYPETRRQSKHCDEIIHSLITLICLTICGLLSLLLPLFTR</sequence>
<evidence type="ECO:0000313" key="2">
    <source>
        <dbReference type="EMBL" id="JAH39823.1"/>
    </source>
</evidence>
<evidence type="ECO:0000256" key="1">
    <source>
        <dbReference type="SAM" id="Phobius"/>
    </source>
</evidence>
<protein>
    <submittedName>
        <fullName evidence="2">Uncharacterized protein</fullName>
    </submittedName>
</protein>
<proteinExistence type="predicted"/>
<keyword evidence="1" id="KW-1133">Transmembrane helix</keyword>